<sequence>IIAFQEKKESETPYILWVGRMYHHKNLTRLLYAYNKLIKTYQGIKHQLVLCGMKGWGYPSFVKTIENLDLKDKVIFKGYVPDDVLKSIYANANLFVFPSLTEGFGFPILEAMSCRVPVITSNYGGMAEIAGDAALLVDPYDVDEIAEAIYRVLTDENLRKDLIKKGLERVSQFSWEKTARETLAVYKKACRKE</sequence>
<dbReference type="PANTHER" id="PTHR46401">
    <property type="entry name" value="GLYCOSYLTRANSFERASE WBBK-RELATED"/>
    <property type="match status" value="1"/>
</dbReference>
<dbReference type="Pfam" id="PF00534">
    <property type="entry name" value="Glycos_transf_1"/>
    <property type="match status" value="1"/>
</dbReference>
<dbReference type="CDD" id="cd03809">
    <property type="entry name" value="GT4_MtfB-like"/>
    <property type="match status" value="1"/>
</dbReference>
<evidence type="ECO:0000256" key="1">
    <source>
        <dbReference type="ARBA" id="ARBA00022679"/>
    </source>
</evidence>
<dbReference type="FunFam" id="3.40.50.2000:FF:000119">
    <property type="entry name" value="Glycosyl transferase group 1"/>
    <property type="match status" value="1"/>
</dbReference>
<reference evidence="3" key="1">
    <citation type="journal article" date="2014" name="Front. Microbiol.">
        <title>High frequency of phylogenetically diverse reductive dehalogenase-homologous genes in deep subseafloor sedimentary metagenomes.</title>
        <authorList>
            <person name="Kawai M."/>
            <person name="Futagami T."/>
            <person name="Toyoda A."/>
            <person name="Takaki Y."/>
            <person name="Nishi S."/>
            <person name="Hori S."/>
            <person name="Arai W."/>
            <person name="Tsubouchi T."/>
            <person name="Morono Y."/>
            <person name="Uchiyama I."/>
            <person name="Ito T."/>
            <person name="Fujiyama A."/>
            <person name="Inagaki F."/>
            <person name="Takami H."/>
        </authorList>
    </citation>
    <scope>NUCLEOTIDE SEQUENCE</scope>
    <source>
        <strain evidence="3">Expedition CK06-06</strain>
    </source>
</reference>
<comment type="caution">
    <text evidence="3">The sequence shown here is derived from an EMBL/GenBank/DDBJ whole genome shotgun (WGS) entry which is preliminary data.</text>
</comment>
<evidence type="ECO:0000313" key="3">
    <source>
        <dbReference type="EMBL" id="GAI15126.1"/>
    </source>
</evidence>
<organism evidence="3">
    <name type="scientific">marine sediment metagenome</name>
    <dbReference type="NCBI Taxonomy" id="412755"/>
    <lineage>
        <taxon>unclassified sequences</taxon>
        <taxon>metagenomes</taxon>
        <taxon>ecological metagenomes</taxon>
    </lineage>
</organism>
<accession>X1MAL7</accession>
<feature type="domain" description="Glycosyl transferase family 1" evidence="2">
    <location>
        <begin position="4"/>
        <end position="167"/>
    </location>
</feature>
<dbReference type="GO" id="GO:0016757">
    <property type="term" value="F:glycosyltransferase activity"/>
    <property type="evidence" value="ECO:0007669"/>
    <property type="project" value="InterPro"/>
</dbReference>
<proteinExistence type="predicted"/>
<keyword evidence="1" id="KW-0808">Transferase</keyword>
<gene>
    <name evidence="3" type="ORF">S06H3_18456</name>
</gene>
<dbReference type="InterPro" id="IPR001296">
    <property type="entry name" value="Glyco_trans_1"/>
</dbReference>
<evidence type="ECO:0000259" key="2">
    <source>
        <dbReference type="Pfam" id="PF00534"/>
    </source>
</evidence>
<dbReference type="SUPFAM" id="SSF53756">
    <property type="entry name" value="UDP-Glycosyltransferase/glycogen phosphorylase"/>
    <property type="match status" value="1"/>
</dbReference>
<dbReference type="Gene3D" id="3.40.50.2000">
    <property type="entry name" value="Glycogen Phosphorylase B"/>
    <property type="match status" value="1"/>
</dbReference>
<protein>
    <recommendedName>
        <fullName evidence="2">Glycosyl transferase family 1 domain-containing protein</fullName>
    </recommendedName>
</protein>
<dbReference type="AlphaFoldDB" id="X1MAL7"/>
<feature type="non-terminal residue" evidence="3">
    <location>
        <position position="1"/>
    </location>
</feature>
<dbReference type="EMBL" id="BARV01009338">
    <property type="protein sequence ID" value="GAI15126.1"/>
    <property type="molecule type" value="Genomic_DNA"/>
</dbReference>
<dbReference type="PANTHER" id="PTHR46401:SF2">
    <property type="entry name" value="GLYCOSYLTRANSFERASE WBBK-RELATED"/>
    <property type="match status" value="1"/>
</dbReference>
<dbReference type="GO" id="GO:0009103">
    <property type="term" value="P:lipopolysaccharide biosynthetic process"/>
    <property type="evidence" value="ECO:0007669"/>
    <property type="project" value="TreeGrafter"/>
</dbReference>
<name>X1MAL7_9ZZZZ</name>